<accession>B9WIH5</accession>
<dbReference type="PANTHER" id="PTHR36089:SF1">
    <property type="entry name" value="CHITIN SYNTHASE 3 COMPLEX PROTEIN CSI2-RELATED"/>
    <property type="match status" value="1"/>
</dbReference>
<keyword evidence="2" id="KW-1133">Transmembrane helix</keyword>
<dbReference type="InterPro" id="IPR051009">
    <property type="entry name" value="PRM"/>
</dbReference>
<dbReference type="EMBL" id="FM992693">
    <property type="protein sequence ID" value="CAX41040.1"/>
    <property type="molecule type" value="Genomic_DNA"/>
</dbReference>
<dbReference type="HOGENOM" id="CLU_933819_0_0_1"/>
<keyword evidence="2" id="KW-0472">Membrane</keyword>
<proteinExistence type="predicted"/>
<evidence type="ECO:0000256" key="1">
    <source>
        <dbReference type="SAM" id="MobiDB-lite"/>
    </source>
</evidence>
<evidence type="ECO:0000256" key="2">
    <source>
        <dbReference type="SAM" id="Phobius"/>
    </source>
</evidence>
<feature type="chain" id="PRO_5013107606" evidence="3">
    <location>
        <begin position="16"/>
        <end position="303"/>
    </location>
</feature>
<dbReference type="OrthoDB" id="4065319at2759"/>
<dbReference type="RefSeq" id="XP_002420887.1">
    <property type="nucleotide sequence ID" value="XM_002420842.1"/>
</dbReference>
<keyword evidence="2" id="KW-0812">Transmembrane</keyword>
<evidence type="ECO:0000313" key="6">
    <source>
        <dbReference type="Proteomes" id="UP000002605"/>
    </source>
</evidence>
<dbReference type="GeneID" id="8048763"/>
<sequence length="303" mass="33598">MITVILTLIAKHVAGVTFDPHHHHHHHMHSNSITSLSITPTLVARDATEDSMPTLSTGEPTLSITHIPVSNNPYVYVSNLPSNLVFIVIGAIFGAILLSIILYRITTHFKYNRQAMNEKETYYTNLNEILNYKSPYSRNSSILDLNNNTDLSTSSTSSNQGRSYRDSILGNNKPIMKKTPSTSRNSMFISPTMDFKTFELPLYQKQHNASSASLILRYNNNNNNNNNNTDSSTIVSTAFDEKSRITTTTVADGNESSINGSTINGSFLDGGKLAPPKRVVRAPSLYLEDLLNDKSKEDKEEGV</sequence>
<feature type="compositionally biased region" description="Low complexity" evidence="1">
    <location>
        <begin position="148"/>
        <end position="159"/>
    </location>
</feature>
<dbReference type="GO" id="GO:0000324">
    <property type="term" value="C:fungal-type vacuole"/>
    <property type="evidence" value="ECO:0007669"/>
    <property type="project" value="TreeGrafter"/>
</dbReference>
<protein>
    <submittedName>
        <fullName evidence="5">Uncharacterized protein</fullName>
    </submittedName>
</protein>
<dbReference type="AlphaFoldDB" id="B9WIH5"/>
<feature type="transmembrane region" description="Helical" evidence="2">
    <location>
        <begin position="84"/>
        <end position="103"/>
    </location>
</feature>
<dbReference type="KEGG" id="cdu:CD36_60980"/>
<dbReference type="VEuPathDB" id="FungiDB:CD36_60980"/>
<dbReference type="eggNOG" id="ENOG502SGCY">
    <property type="taxonomic scope" value="Eukaryota"/>
</dbReference>
<evidence type="ECO:0000313" key="4">
    <source>
        <dbReference type="CGD" id="CAL0000164672"/>
    </source>
</evidence>
<evidence type="ECO:0000313" key="5">
    <source>
        <dbReference type="EMBL" id="CAX41040.1"/>
    </source>
</evidence>
<organism evidence="5 6">
    <name type="scientific">Candida dubliniensis (strain CD36 / ATCC MYA-646 / CBS 7987 / NCPF 3949 / NRRL Y-17841)</name>
    <name type="common">Yeast</name>
    <dbReference type="NCBI Taxonomy" id="573826"/>
    <lineage>
        <taxon>Eukaryota</taxon>
        <taxon>Fungi</taxon>
        <taxon>Dikarya</taxon>
        <taxon>Ascomycota</taxon>
        <taxon>Saccharomycotina</taxon>
        <taxon>Pichiomycetes</taxon>
        <taxon>Debaryomycetaceae</taxon>
        <taxon>Candida/Lodderomyces clade</taxon>
        <taxon>Candida</taxon>
    </lineage>
</organism>
<keyword evidence="3" id="KW-0732">Signal</keyword>
<dbReference type="CGD" id="CAL0000164672">
    <property type="gene designation" value="Cd36_60980"/>
</dbReference>
<evidence type="ECO:0000256" key="3">
    <source>
        <dbReference type="SAM" id="SignalP"/>
    </source>
</evidence>
<feature type="region of interest" description="Disordered" evidence="1">
    <location>
        <begin position="148"/>
        <end position="183"/>
    </location>
</feature>
<dbReference type="Proteomes" id="UP000002605">
    <property type="component" value="Chromosome 6"/>
</dbReference>
<dbReference type="GO" id="GO:0005935">
    <property type="term" value="C:cellular bud neck"/>
    <property type="evidence" value="ECO:0007669"/>
    <property type="project" value="TreeGrafter"/>
</dbReference>
<keyword evidence="6" id="KW-1185">Reference proteome</keyword>
<feature type="signal peptide" evidence="3">
    <location>
        <begin position="1"/>
        <end position="15"/>
    </location>
</feature>
<dbReference type="PANTHER" id="PTHR36089">
    <property type="entry name" value="CHITIN SYNTHASE 3 COMPLEX PROTEIN CSI2-RELATED"/>
    <property type="match status" value="1"/>
</dbReference>
<name>B9WIH5_CANDC</name>
<reference evidence="5 6" key="1">
    <citation type="journal article" date="2009" name="Genome Res.">
        <title>Comparative genomics of the fungal pathogens Candida dubliniensis and Candida albicans.</title>
        <authorList>
            <person name="Jackson A.P."/>
            <person name="Gamble J.A."/>
            <person name="Yeomans T."/>
            <person name="Moran G.P."/>
            <person name="Saunders D."/>
            <person name="Harris D."/>
            <person name="Aslett M."/>
            <person name="Barrell J.F."/>
            <person name="Butler G."/>
            <person name="Citiulo F."/>
            <person name="Coleman D.C."/>
            <person name="de Groot P.W.J."/>
            <person name="Goodwin T.J."/>
            <person name="Quail M.A."/>
            <person name="McQuillan J."/>
            <person name="Munro C.A."/>
            <person name="Pain A."/>
            <person name="Poulter R.T."/>
            <person name="Rajandream M.A."/>
            <person name="Renauld H."/>
            <person name="Spiering M.J."/>
            <person name="Tivey A."/>
            <person name="Gow N.A.R."/>
            <person name="Barrell B."/>
            <person name="Sullivan D.J."/>
            <person name="Berriman M."/>
        </authorList>
    </citation>
    <scope>NUCLEOTIDE SEQUENCE [LARGE SCALE GENOMIC DNA]</scope>
    <source>
        <strain evidence="6">CD36 / ATCC MYA-646 / CBS 7987 / NCPF 3949 / NRRL Y-17841</strain>
    </source>
</reference>
<gene>
    <name evidence="4" type="ordered locus">Cd36_60980</name>
    <name evidence="5" type="ORF">CD36_60980</name>
</gene>